<protein>
    <submittedName>
        <fullName evidence="7">2-dehydro-3-deoxygluconokinase</fullName>
    </submittedName>
</protein>
<sequence>MSELQQLDVLCIGESLGLLVPESPGKLAHVRGLRLGFGGAESNVAIGVARLGGAAGWAGRVGADGIGELILREIRAEGVEVHAAIDENAATAMMLKERPRAGASRVLYYRSVQAGSRLTAADLAEGLVERARILHVTGISAGLGEGPLGAVHAAIDRAHAAGVLVSFDVNHRSALWRDGRDPGAAYRELAARADIVFAGDDEAALFTGATDPEAQLDAIRAMGSACAVIKLGDRGAIASERDERVSRDALRVDVVDTVGAGDAFVAGWLAETALESSIERRIDTAIACGALACTGDGDWEAAPTRSDLLAFHSPSGDPVQR</sequence>
<dbReference type="AlphaFoldDB" id="A0A1T4YN57"/>
<reference evidence="8" key="1">
    <citation type="submission" date="2017-02" db="EMBL/GenBank/DDBJ databases">
        <authorList>
            <person name="Varghese N."/>
            <person name="Submissions S."/>
        </authorList>
    </citation>
    <scope>NUCLEOTIDE SEQUENCE [LARGE SCALE GENOMIC DNA]</scope>
    <source>
        <strain evidence="8">VKM Ac-2052</strain>
    </source>
</reference>
<keyword evidence="5" id="KW-0067">ATP-binding</keyword>
<dbReference type="RefSeq" id="WP_078715567.1">
    <property type="nucleotide sequence ID" value="NZ_FUYG01000015.1"/>
</dbReference>
<organism evidence="7 8">
    <name type="scientific">Agreia bicolorata</name>
    <dbReference type="NCBI Taxonomy" id="110935"/>
    <lineage>
        <taxon>Bacteria</taxon>
        <taxon>Bacillati</taxon>
        <taxon>Actinomycetota</taxon>
        <taxon>Actinomycetes</taxon>
        <taxon>Micrococcales</taxon>
        <taxon>Microbacteriaceae</taxon>
        <taxon>Agreia</taxon>
    </lineage>
</organism>
<dbReference type="PANTHER" id="PTHR43085">
    <property type="entry name" value="HEXOKINASE FAMILY MEMBER"/>
    <property type="match status" value="1"/>
</dbReference>
<feature type="domain" description="Carbohydrate kinase PfkB" evidence="6">
    <location>
        <begin position="8"/>
        <end position="304"/>
    </location>
</feature>
<comment type="similarity">
    <text evidence="1">Belongs to the carbohydrate kinase PfkB family.</text>
</comment>
<evidence type="ECO:0000256" key="1">
    <source>
        <dbReference type="ARBA" id="ARBA00010688"/>
    </source>
</evidence>
<dbReference type="Pfam" id="PF00294">
    <property type="entry name" value="PfkB"/>
    <property type="match status" value="1"/>
</dbReference>
<dbReference type="GO" id="GO:0016301">
    <property type="term" value="F:kinase activity"/>
    <property type="evidence" value="ECO:0007669"/>
    <property type="project" value="UniProtKB-KW"/>
</dbReference>
<dbReference type="PRINTS" id="PR00990">
    <property type="entry name" value="RIBOKINASE"/>
</dbReference>
<evidence type="ECO:0000313" key="8">
    <source>
        <dbReference type="Proteomes" id="UP000189735"/>
    </source>
</evidence>
<proteinExistence type="inferred from homology"/>
<dbReference type="InterPro" id="IPR002139">
    <property type="entry name" value="Ribo/fructo_kinase"/>
</dbReference>
<dbReference type="PANTHER" id="PTHR43085:SF1">
    <property type="entry name" value="PSEUDOURIDINE KINASE-RELATED"/>
    <property type="match status" value="1"/>
</dbReference>
<evidence type="ECO:0000259" key="6">
    <source>
        <dbReference type="Pfam" id="PF00294"/>
    </source>
</evidence>
<dbReference type="Proteomes" id="UP000189735">
    <property type="component" value="Unassembled WGS sequence"/>
</dbReference>
<accession>A0A1T4YN57</accession>
<dbReference type="CDD" id="cd01166">
    <property type="entry name" value="KdgK"/>
    <property type="match status" value="1"/>
</dbReference>
<name>A0A1T4YN57_9MICO</name>
<dbReference type="SUPFAM" id="SSF53613">
    <property type="entry name" value="Ribokinase-like"/>
    <property type="match status" value="1"/>
</dbReference>
<keyword evidence="2" id="KW-0808">Transferase</keyword>
<evidence type="ECO:0000313" key="7">
    <source>
        <dbReference type="EMBL" id="SKB03274.1"/>
    </source>
</evidence>
<keyword evidence="3" id="KW-0547">Nucleotide-binding</keyword>
<dbReference type="InterPro" id="IPR011611">
    <property type="entry name" value="PfkB_dom"/>
</dbReference>
<evidence type="ECO:0000256" key="5">
    <source>
        <dbReference type="ARBA" id="ARBA00022840"/>
    </source>
</evidence>
<keyword evidence="4 7" id="KW-0418">Kinase</keyword>
<dbReference type="EMBL" id="FUYG01000015">
    <property type="protein sequence ID" value="SKB03274.1"/>
    <property type="molecule type" value="Genomic_DNA"/>
</dbReference>
<evidence type="ECO:0000256" key="4">
    <source>
        <dbReference type="ARBA" id="ARBA00022777"/>
    </source>
</evidence>
<evidence type="ECO:0000256" key="2">
    <source>
        <dbReference type="ARBA" id="ARBA00022679"/>
    </source>
</evidence>
<dbReference type="Gene3D" id="3.40.1190.20">
    <property type="match status" value="1"/>
</dbReference>
<dbReference type="InterPro" id="IPR029056">
    <property type="entry name" value="Ribokinase-like"/>
</dbReference>
<dbReference type="InterPro" id="IPR050306">
    <property type="entry name" value="PfkB_Carbo_kinase"/>
</dbReference>
<evidence type="ECO:0000256" key="3">
    <source>
        <dbReference type="ARBA" id="ARBA00022741"/>
    </source>
</evidence>
<gene>
    <name evidence="7" type="ORF">SAMN06295879_3691</name>
</gene>
<dbReference type="GO" id="GO:0005524">
    <property type="term" value="F:ATP binding"/>
    <property type="evidence" value="ECO:0007669"/>
    <property type="project" value="UniProtKB-KW"/>
</dbReference>